<dbReference type="PANTHER" id="PTHR12897:SF4">
    <property type="entry name" value="REGULATOR OF MON1-CCZ1 COMPLEX"/>
    <property type="match status" value="1"/>
</dbReference>
<dbReference type="VEuPathDB" id="TriTrypDB:LDHU3_17.0790"/>
<dbReference type="Proteomes" id="UP000601710">
    <property type="component" value="Chromosome 17"/>
</dbReference>
<protein>
    <submittedName>
        <fullName evidence="2">Hypothetical_protein_conserved</fullName>
    </submittedName>
</protein>
<dbReference type="EMBL" id="LR812637">
    <property type="protein sequence ID" value="CAC5429101.1"/>
    <property type="molecule type" value="Genomic_DNA"/>
</dbReference>
<organism evidence="2 3">
    <name type="scientific">Leishmania donovani</name>
    <dbReference type="NCBI Taxonomy" id="5661"/>
    <lineage>
        <taxon>Eukaryota</taxon>
        <taxon>Discoba</taxon>
        <taxon>Euglenozoa</taxon>
        <taxon>Kinetoplastea</taxon>
        <taxon>Metakinetoplastina</taxon>
        <taxon>Trypanosomatida</taxon>
        <taxon>Trypanosomatidae</taxon>
        <taxon>Leishmaniinae</taxon>
        <taxon>Leishmania</taxon>
    </lineage>
</organism>
<dbReference type="GO" id="GO:0010506">
    <property type="term" value="P:regulation of autophagy"/>
    <property type="evidence" value="ECO:0007669"/>
    <property type="project" value="InterPro"/>
</dbReference>
<reference evidence="2" key="1">
    <citation type="submission" date="2020-06" db="EMBL/GenBank/DDBJ databases">
        <authorList>
            <person name="Camacho E."/>
            <person name="Gonzalez-de la Fuente S."/>
            <person name="Rastrojo A."/>
            <person name="Peiro-Pastor R."/>
            <person name="Solana JC."/>
            <person name="Tabera L."/>
            <person name="Gamarro F."/>
            <person name="Carrasco-Ramiro F."/>
            <person name="Requena JM."/>
            <person name="Aguado B."/>
        </authorList>
    </citation>
    <scope>NUCLEOTIDE SEQUENCE</scope>
</reference>
<sequence length="1585" mass="166072">MLAEHSYADGDADAPSLIYLSEPLPSSVKPLGLSLAASSLNATAATPAAAPSASPSFRVRAMHLDDVAEDVILVCEDSITLCVPLTWSAAAAAPASLERPSKSEKDRIETAHGNAACLAQDAASTTVMHRRNCPPDARGTLLCLPSPHTPPAAQSSTPTASAEAAAACLRMANPSQVWTAPLSASCCTTASTSGLCLPRRLPMPHEELRRSASVLMAVPLPPPEALPSPASSTGRSETPGLTSGPLAVSGYGALTAPPPVMAVYIMECPVLREGVDCIAASAVPLARPLAKVVCSPNTLRFREAWYPMQFFCWCDRNRAPAAASTTTTAAAYVDHHLLCVSSIAVDLVQVRCRVSLALAPQPPQPPQASTKPSPLLSFGGGGTQEDGHIEREPVHIPPASPVSAATAASMTYSSSMASSATADSVCDGAALVSISVLQRYVTRSDWCTYDARSRVLLSLNHARPSVVKPIKVYVGRRASSVYREPRAKSSRAAEASSAPLELRTLTELTLPESLCATLHMHCPAGHGTATGAAPASLSELPLPLLRCPQASQQLSSVLGVLTIYGQSFLYHVSSGRGTIGGRQDPVMNLYMHVPSKEHGRQPLSGMSQTERALSSGVAGAGASASAAEAAHSDSLLSRLTAAASFAAASAPPSKLCGGVFVHAARLSLTAVISRASRDSQASAQDPLSGAVGADALAAPLAQLPGLVSFCVQVVDNLIVIHSPDTARSAVYDLADCGSSSVSPMSAATASRNARNSTLARSYVWKAVTSGTIGAGVRARKPAAASAHYSSEPAPSLGAGGGATLGSQGMANSGFGYSRLSRPHHHSGSSITDNVDDASASTSRSPLLPSPTASHPPTAAFSAAQAAAADSLAAEHQHRRDRSRHRKVALQHQAPSADFTSMLSVLSSSMLAMTASDPTTDAAAAASAVPLMYPLYCCGAAAAVEGCEEGGADGSGGAPRDSEPVVYSDYQWLAGPRLPLVMKASDGTLRVCRVDAARVAAWRLLVDFSDESDRASQDPFSPQQEQGLDVNTLNGEAAAWLVRSYVSFLCRRYQVFSARSTNDRSTSSVHALVGLLGELTVQAVGLEGDDGDGNGAGVSRTGPSEYSKVDALRHLLCMATASTPGVAGKQLYTLWTCMLENLTLETAFSARCVAVERERSLALAGGADGADVARATRSVASGELLISSAELQQLILQKVFAPTWLALQSSLLCHPQQQQQPQRRRQLEGLLCDYVRLLHSAAIPVEPPLQHLLLEMVLSDVGDTPASLFMASQSPSACSAARRVQELLRQGVLEQNEATARWLLDWWGASQEVRASMRRIDAADASARRLNAGEPSAERRAEPSGAVASAPTSPAAATPTAQQSEDVPFSPFCPGEDAEETEILFGEAVRLLEAHGFLLEVAEAYSCRSHFTAAAAVLQRVPQQSKLAEVPAVTLSSVLSHRRQTRVLSWDSLALSVLDGAWRCVRWAEEALFNAGGAAVVSQHQLTASDFASNPLKSWRTRSLERQVQAAHRVYITVARKLLVSLTASALSPSSASKAAHPSQGSLAATTSPNVDGRFHVHEIHYEQLLRQMEQGWHELKQRGGA</sequence>
<name>A0A6J8F7N3_LEIDO</name>
<evidence type="ECO:0000313" key="2">
    <source>
        <dbReference type="EMBL" id="CAC5429101.1"/>
    </source>
</evidence>
<dbReference type="VEuPathDB" id="TriTrypDB:LdBPK_170500.1"/>
<feature type="compositionally biased region" description="Low complexity" evidence="1">
    <location>
        <begin position="837"/>
        <end position="871"/>
    </location>
</feature>
<dbReference type="VEuPathDB" id="TriTrypDB:LdCL_170010500"/>
<gene>
    <name evidence="2" type="ORF">LDHU3_17.0790</name>
</gene>
<evidence type="ECO:0000313" key="3">
    <source>
        <dbReference type="Proteomes" id="UP000601710"/>
    </source>
</evidence>
<proteinExistence type="predicted"/>
<dbReference type="GO" id="GO:0035658">
    <property type="term" value="C:Mon1-Ccz1 complex"/>
    <property type="evidence" value="ECO:0007669"/>
    <property type="project" value="InterPro"/>
</dbReference>
<feature type="compositionally biased region" description="Low complexity" evidence="1">
    <location>
        <begin position="1347"/>
        <end position="1363"/>
    </location>
</feature>
<accession>A0A6J8F7N3</accession>
<dbReference type="GO" id="GO:0005765">
    <property type="term" value="C:lysosomal membrane"/>
    <property type="evidence" value="ECO:0007669"/>
    <property type="project" value="TreeGrafter"/>
</dbReference>
<dbReference type="PANTHER" id="PTHR12897">
    <property type="entry name" value="COLON CANCER-ASSOCIATED PROTEIN MIC1"/>
    <property type="match status" value="1"/>
</dbReference>
<feature type="region of interest" description="Disordered" evidence="1">
    <location>
        <begin position="1533"/>
        <end position="1553"/>
    </location>
</feature>
<feature type="compositionally biased region" description="Basic and acidic residues" evidence="1">
    <location>
        <begin position="385"/>
        <end position="394"/>
    </location>
</feature>
<evidence type="ECO:0000256" key="1">
    <source>
        <dbReference type="SAM" id="MobiDB-lite"/>
    </source>
</evidence>
<feature type="region of interest" description="Disordered" evidence="1">
    <location>
        <begin position="223"/>
        <end position="242"/>
    </location>
</feature>
<dbReference type="InterPro" id="IPR040371">
    <property type="entry name" value="RMC1"/>
</dbReference>
<feature type="region of interest" description="Disordered" evidence="1">
    <location>
        <begin position="1326"/>
        <end position="1371"/>
    </location>
</feature>
<dbReference type="GO" id="GO:0031902">
    <property type="term" value="C:late endosome membrane"/>
    <property type="evidence" value="ECO:0007669"/>
    <property type="project" value="TreeGrafter"/>
</dbReference>
<feature type="compositionally biased region" description="Basic residues" evidence="1">
    <location>
        <begin position="878"/>
        <end position="888"/>
    </location>
</feature>
<feature type="region of interest" description="Disordered" evidence="1">
    <location>
        <begin position="361"/>
        <end position="400"/>
    </location>
</feature>
<feature type="region of interest" description="Disordered" evidence="1">
    <location>
        <begin position="813"/>
        <end position="892"/>
    </location>
</feature>
<feature type="compositionally biased region" description="Polar residues" evidence="1">
    <location>
        <begin position="1542"/>
        <end position="1553"/>
    </location>
</feature>